<accession>A0A8X7MJB4</accession>
<dbReference type="SUPFAM" id="SSF53098">
    <property type="entry name" value="Ribonuclease H-like"/>
    <property type="match status" value="1"/>
</dbReference>
<evidence type="ECO:0000256" key="4">
    <source>
        <dbReference type="ARBA" id="ARBA00022833"/>
    </source>
</evidence>
<dbReference type="AlphaFoldDB" id="A0A8X7MJB4"/>
<dbReference type="GO" id="GO:0005634">
    <property type="term" value="C:nucleus"/>
    <property type="evidence" value="ECO:0007669"/>
    <property type="project" value="UniProtKB-SubCell"/>
</dbReference>
<keyword evidence="6" id="KW-0175">Coiled coil</keyword>
<comment type="caution">
    <text evidence="8">The sequence shown here is derived from an EMBL/GenBank/DDBJ whole genome shotgun (WGS) entry which is preliminary data.</text>
</comment>
<dbReference type="EMBL" id="LWDE02002294">
    <property type="protein sequence ID" value="KAE8238054.1"/>
    <property type="molecule type" value="Genomic_DNA"/>
</dbReference>
<evidence type="ECO:0000313" key="8">
    <source>
        <dbReference type="EMBL" id="KAE8238054.1"/>
    </source>
</evidence>
<feature type="coiled-coil region" evidence="6">
    <location>
        <begin position="223"/>
        <end position="254"/>
    </location>
</feature>
<evidence type="ECO:0000256" key="6">
    <source>
        <dbReference type="SAM" id="Coils"/>
    </source>
</evidence>
<dbReference type="InterPro" id="IPR008906">
    <property type="entry name" value="HATC_C_dom"/>
</dbReference>
<feature type="domain" description="HAT C-terminal dimerisation" evidence="7">
    <location>
        <begin position="537"/>
        <end position="617"/>
    </location>
</feature>
<evidence type="ECO:0000256" key="5">
    <source>
        <dbReference type="ARBA" id="ARBA00023242"/>
    </source>
</evidence>
<proteinExistence type="predicted"/>
<evidence type="ECO:0000256" key="1">
    <source>
        <dbReference type="ARBA" id="ARBA00004123"/>
    </source>
</evidence>
<keyword evidence="9" id="KW-1185">Reference proteome</keyword>
<keyword evidence="4" id="KW-0862">Zinc</keyword>
<evidence type="ECO:0000256" key="3">
    <source>
        <dbReference type="ARBA" id="ARBA00022771"/>
    </source>
</evidence>
<dbReference type="InterPro" id="IPR012337">
    <property type="entry name" value="RNaseH-like_sf"/>
</dbReference>
<dbReference type="PANTHER" id="PTHR46481">
    <property type="entry name" value="ZINC FINGER BED DOMAIN-CONTAINING PROTEIN 4"/>
    <property type="match status" value="1"/>
</dbReference>
<dbReference type="PANTHER" id="PTHR46481:SF10">
    <property type="entry name" value="ZINC FINGER BED DOMAIN-CONTAINING PROTEIN 39"/>
    <property type="match status" value="1"/>
</dbReference>
<reference evidence="8" key="2">
    <citation type="journal article" date="2019" name="IMA Fungus">
        <title>Genome sequencing and comparison of five Tilletia species to identify candidate genes for the detection of regulated species infecting wheat.</title>
        <authorList>
            <person name="Nguyen H.D.T."/>
            <person name="Sultana T."/>
            <person name="Kesanakurti P."/>
            <person name="Hambleton S."/>
        </authorList>
    </citation>
    <scope>NUCLEOTIDE SEQUENCE</scope>
    <source>
        <strain evidence="8">DAOMC 236426</strain>
    </source>
</reference>
<sequence>MTSQPFTAARNQHFRRMMARANTAVGESALKSARMIGRDLDKMHSSLFTQAIEAIKTANTKFSIQHDGWTTRNRRAAFLAVHASWIDGNFVRREACIAFNQLGADHTGATFAAHIVSILKENKLWDHWSGVIVSDAAESNIRASRFIQLEVDSEIGSVVPMRHKIVDSLVLCFAHGLNRAVLDGTAAAGAELAMVEKDNDKVLAPTIMIDETEVGGGLRRYTGLAAEQELSVEEKELQQEEEQMRAEMAELMEEPVPDGDGEEGDGEDADALSPDDAEIVQEYEASDVDETSSALTRIHQCLVKIRSSPKLLTQFTELIKSSYPGEKKKVVPMLRNATRWNSALVEMRGCVNVQRAFTALVNSDETGKWGPFSISRPEWLAMEKLVDVLECAEVLSLDAQSREASIGDVLFFHHVLRTNLQLQLDSLKEIREGTAAYGVKKAIIAMQKKHDKYLKRTKKNELIIVATLMHPGYRLEWLEAHFPSQAHGAHDLLREYLDTFVGRESRAEENTIQTKYDRFIGSQRCAPTSSSSQADEVEKYLSKLYSWGANDLQTTDGAVAWWKRHAMLLPRLSILARVVLSTPASTAVAERGFSHAGIFCSPRRNLGPSSIQKLTMSKLLMLSGFDGYGEPDI</sequence>
<keyword evidence="5" id="KW-0539">Nucleus</keyword>
<dbReference type="InterPro" id="IPR052035">
    <property type="entry name" value="ZnF_BED_domain_contain"/>
</dbReference>
<dbReference type="Pfam" id="PF05699">
    <property type="entry name" value="Dimer_Tnp_hAT"/>
    <property type="match status" value="1"/>
</dbReference>
<organism evidence="8 9">
    <name type="scientific">Tilletia controversa</name>
    <name type="common">dwarf bunt fungus</name>
    <dbReference type="NCBI Taxonomy" id="13291"/>
    <lineage>
        <taxon>Eukaryota</taxon>
        <taxon>Fungi</taxon>
        <taxon>Dikarya</taxon>
        <taxon>Basidiomycota</taxon>
        <taxon>Ustilaginomycotina</taxon>
        <taxon>Exobasidiomycetes</taxon>
        <taxon>Tilletiales</taxon>
        <taxon>Tilletiaceae</taxon>
        <taxon>Tilletia</taxon>
    </lineage>
</organism>
<dbReference type="Proteomes" id="UP000077684">
    <property type="component" value="Unassembled WGS sequence"/>
</dbReference>
<reference evidence="8" key="1">
    <citation type="submission" date="2016-04" db="EMBL/GenBank/DDBJ databases">
        <authorList>
            <person name="Nguyen H.D."/>
            <person name="Samba Siva P."/>
            <person name="Cullis J."/>
            <person name="Levesque C.A."/>
            <person name="Hambleton S."/>
        </authorList>
    </citation>
    <scope>NUCLEOTIDE SEQUENCE</scope>
    <source>
        <strain evidence="8">DAOMC 236426</strain>
    </source>
</reference>
<feature type="non-terminal residue" evidence="8">
    <location>
        <position position="633"/>
    </location>
</feature>
<keyword evidence="3" id="KW-0863">Zinc-finger</keyword>
<evidence type="ECO:0000313" key="9">
    <source>
        <dbReference type="Proteomes" id="UP000077684"/>
    </source>
</evidence>
<dbReference type="GO" id="GO:0046983">
    <property type="term" value="F:protein dimerization activity"/>
    <property type="evidence" value="ECO:0007669"/>
    <property type="project" value="InterPro"/>
</dbReference>
<dbReference type="GO" id="GO:0008270">
    <property type="term" value="F:zinc ion binding"/>
    <property type="evidence" value="ECO:0007669"/>
    <property type="project" value="UniProtKB-KW"/>
</dbReference>
<comment type="subcellular location">
    <subcellularLocation>
        <location evidence="1">Nucleus</location>
    </subcellularLocation>
</comment>
<evidence type="ECO:0000259" key="7">
    <source>
        <dbReference type="Pfam" id="PF05699"/>
    </source>
</evidence>
<keyword evidence="2" id="KW-0479">Metal-binding</keyword>
<name>A0A8X7MJB4_9BASI</name>
<evidence type="ECO:0000256" key="2">
    <source>
        <dbReference type="ARBA" id="ARBA00022723"/>
    </source>
</evidence>
<protein>
    <recommendedName>
        <fullName evidence="7">HAT C-terminal dimerisation domain-containing protein</fullName>
    </recommendedName>
</protein>
<gene>
    <name evidence="8" type="ORF">A4X06_0g9013</name>
</gene>